<evidence type="ECO:0000313" key="2">
    <source>
        <dbReference type="Proteomes" id="UP000253606"/>
    </source>
</evidence>
<reference evidence="1 2" key="1">
    <citation type="journal article" date="2018" name="Front. Microbiol.">
        <title>Hydrolytic Capabilities as a Key to Environmental Success: Chitinolytic and Cellulolytic Acidobacteria From Acidic Sub-arctic Soils and Boreal Peatlands.</title>
        <authorList>
            <person name="Belova S.E."/>
            <person name="Ravin N.V."/>
            <person name="Pankratov T.A."/>
            <person name="Rakitin A.L."/>
            <person name="Ivanova A.A."/>
            <person name="Beletsky A.V."/>
            <person name="Mardanov A.V."/>
            <person name="Sinninghe Damste J.S."/>
            <person name="Dedysh S.N."/>
        </authorList>
    </citation>
    <scope>NUCLEOTIDE SEQUENCE [LARGE SCALE GENOMIC DNA]</scope>
    <source>
        <strain evidence="1 2">SBC82</strain>
        <plasmid evidence="2">pacpol2</plasmid>
    </source>
</reference>
<proteinExistence type="predicted"/>
<keyword evidence="2" id="KW-1185">Reference proteome</keyword>
<name>A0A2Z5GAJ1_9BACT</name>
<accession>A0A2Z5GAJ1</accession>
<evidence type="ECO:0000313" key="1">
    <source>
        <dbReference type="EMBL" id="AXC16018.1"/>
    </source>
</evidence>
<gene>
    <name evidence="1" type="ORF">ACPOL_6808</name>
</gene>
<protein>
    <submittedName>
        <fullName evidence="1">Uncharacterized protein</fullName>
    </submittedName>
</protein>
<keyword evidence="1" id="KW-0614">Plasmid</keyword>
<dbReference type="EMBL" id="CP030842">
    <property type="protein sequence ID" value="AXC16018.1"/>
    <property type="molecule type" value="Genomic_DNA"/>
</dbReference>
<dbReference type="KEGG" id="abas:ACPOL_6808"/>
<sequence>MRVCRPENAAGWWPASMLGAPRWGRSVWLLSLFASGNGSRAVRLGLFWSLPWFVGFL</sequence>
<geneLocation type="plasmid" evidence="2">
    <name>pacpol2</name>
</geneLocation>
<dbReference type="Proteomes" id="UP000253606">
    <property type="component" value="Plasmid pACPOL2"/>
</dbReference>
<dbReference type="AlphaFoldDB" id="A0A2Z5GAJ1"/>
<organism evidence="1 2">
    <name type="scientific">Acidisarcina polymorpha</name>
    <dbReference type="NCBI Taxonomy" id="2211140"/>
    <lineage>
        <taxon>Bacteria</taxon>
        <taxon>Pseudomonadati</taxon>
        <taxon>Acidobacteriota</taxon>
        <taxon>Terriglobia</taxon>
        <taxon>Terriglobales</taxon>
        <taxon>Acidobacteriaceae</taxon>
        <taxon>Acidisarcina</taxon>
    </lineage>
</organism>